<evidence type="ECO:0000256" key="1">
    <source>
        <dbReference type="SAM" id="Phobius"/>
    </source>
</evidence>
<dbReference type="InterPro" id="IPR027417">
    <property type="entry name" value="P-loop_NTPase"/>
</dbReference>
<dbReference type="Pfam" id="PF05707">
    <property type="entry name" value="Zot"/>
    <property type="match status" value="1"/>
</dbReference>
<dbReference type="AlphaFoldDB" id="A0A935TE65"/>
<feature type="transmembrane region" description="Helical" evidence="1">
    <location>
        <begin position="211"/>
        <end position="229"/>
    </location>
</feature>
<sequence>MLIFHEGLPGSGKSYAAIKDHVVPALRKGRKVFAYIEGLEHDRIALVAGITPERCRELLFQVTREQVPVIYSVVENDAFVVIDELQNHWPTNRQRLGAEITQFITEHRHRGLDILCMGQVLNDCHTMWRNRVDQLVFFYNRDAVGKPNEYKWSVRKRGSDMKFQEVTSGVAAYDPDYFGTYASHTEGTENVDKYVDKRANVWNSTVLRKAVPIYAAVGLVALGVVIWMFKGGLVTSTAKTQETVDKRDAGAVVATAPAVPTSAPAVPVQAPVVDAKQAPVEAAEPIQPPDDVVDRLSIKYRIRLAGVISGMGKVAGWVEWRENDAGVKERFSFLELAGLGWLVMVTPDGSMVTLTKGPKRYYATGWPVADMEGRASQATLREVSGPGGKT</sequence>
<accession>A0A935TE65</accession>
<proteinExistence type="predicted"/>
<name>A0A935TE65_9PROT</name>
<reference evidence="3 4" key="1">
    <citation type="submission" date="2020-10" db="EMBL/GenBank/DDBJ databases">
        <title>Connecting structure to function with the recovery of over 1000 high-quality activated sludge metagenome-assembled genomes encoding full-length rRNA genes using long-read sequencing.</title>
        <authorList>
            <person name="Singleton C.M."/>
            <person name="Petriglieri F."/>
            <person name="Kristensen J.M."/>
            <person name="Kirkegaard R.H."/>
            <person name="Michaelsen T.Y."/>
            <person name="Andersen M.H."/>
            <person name="Karst S.M."/>
            <person name="Dueholm M.S."/>
            <person name="Nielsen P.H."/>
            <person name="Albertsen M."/>
        </authorList>
    </citation>
    <scope>NUCLEOTIDE SEQUENCE [LARGE SCALE GENOMIC DNA]</scope>
    <source>
        <strain evidence="3">Fred_18-Q3-R57-64_BAT3C.720</strain>
    </source>
</reference>
<protein>
    <submittedName>
        <fullName evidence="3">Zonular occludens toxin</fullName>
    </submittedName>
</protein>
<dbReference type="Proteomes" id="UP000706151">
    <property type="component" value="Unassembled WGS sequence"/>
</dbReference>
<evidence type="ECO:0000259" key="2">
    <source>
        <dbReference type="Pfam" id="PF05707"/>
    </source>
</evidence>
<gene>
    <name evidence="3" type="ORF">IPK02_18190</name>
</gene>
<evidence type="ECO:0000313" key="3">
    <source>
        <dbReference type="EMBL" id="MBK7955712.1"/>
    </source>
</evidence>
<dbReference type="EMBL" id="JADJOT010000011">
    <property type="protein sequence ID" value="MBK7955712.1"/>
    <property type="molecule type" value="Genomic_DNA"/>
</dbReference>
<evidence type="ECO:0000313" key="4">
    <source>
        <dbReference type="Proteomes" id="UP000706151"/>
    </source>
</evidence>
<organism evidence="3 4">
    <name type="scientific">Candidatus Accumulibacter affinis</name>
    <dbReference type="NCBI Taxonomy" id="2954384"/>
    <lineage>
        <taxon>Bacteria</taxon>
        <taxon>Pseudomonadati</taxon>
        <taxon>Pseudomonadota</taxon>
        <taxon>Betaproteobacteria</taxon>
        <taxon>Candidatus Accumulibacter</taxon>
    </lineage>
</organism>
<dbReference type="Gene3D" id="3.40.50.300">
    <property type="entry name" value="P-loop containing nucleotide triphosphate hydrolases"/>
    <property type="match status" value="1"/>
</dbReference>
<keyword evidence="1" id="KW-1133">Transmembrane helix</keyword>
<dbReference type="InterPro" id="IPR008900">
    <property type="entry name" value="Zot_N"/>
</dbReference>
<keyword evidence="1" id="KW-0812">Transmembrane</keyword>
<comment type="caution">
    <text evidence="3">The sequence shown here is derived from an EMBL/GenBank/DDBJ whole genome shotgun (WGS) entry which is preliminary data.</text>
</comment>
<keyword evidence="1" id="KW-0472">Membrane</keyword>
<feature type="domain" description="Zona occludens toxin N-terminal" evidence="2">
    <location>
        <begin position="1"/>
        <end position="187"/>
    </location>
</feature>